<dbReference type="PROSITE" id="PS50827">
    <property type="entry name" value="DDT"/>
    <property type="match status" value="1"/>
</dbReference>
<feature type="compositionally biased region" description="Low complexity" evidence="7">
    <location>
        <begin position="2143"/>
        <end position="2154"/>
    </location>
</feature>
<feature type="compositionally biased region" description="Basic and acidic residues" evidence="7">
    <location>
        <begin position="1610"/>
        <end position="1625"/>
    </location>
</feature>
<feature type="region of interest" description="Disordered" evidence="7">
    <location>
        <begin position="3241"/>
        <end position="3265"/>
    </location>
</feature>
<feature type="compositionally biased region" description="Acidic residues" evidence="7">
    <location>
        <begin position="1697"/>
        <end position="1707"/>
    </location>
</feature>
<evidence type="ECO:0000256" key="3">
    <source>
        <dbReference type="ARBA" id="ARBA00022771"/>
    </source>
</evidence>
<evidence type="ECO:0000256" key="5">
    <source>
        <dbReference type="ARBA" id="ARBA00023242"/>
    </source>
</evidence>
<feature type="compositionally biased region" description="Acidic residues" evidence="7">
    <location>
        <begin position="2076"/>
        <end position="2086"/>
    </location>
</feature>
<feature type="compositionally biased region" description="Basic and acidic residues" evidence="7">
    <location>
        <begin position="2211"/>
        <end position="2221"/>
    </location>
</feature>
<feature type="compositionally biased region" description="Basic and acidic residues" evidence="7">
    <location>
        <begin position="1485"/>
        <end position="1499"/>
    </location>
</feature>
<proteinExistence type="predicted"/>
<feature type="compositionally biased region" description="Basic and acidic residues" evidence="7">
    <location>
        <begin position="1679"/>
        <end position="1696"/>
    </location>
</feature>
<dbReference type="InterPro" id="IPR019787">
    <property type="entry name" value="Znf_PHD-finger"/>
</dbReference>
<feature type="compositionally biased region" description="Acidic residues" evidence="7">
    <location>
        <begin position="2368"/>
        <end position="2381"/>
    </location>
</feature>
<feature type="compositionally biased region" description="Basic and acidic residues" evidence="7">
    <location>
        <begin position="2087"/>
        <end position="2096"/>
    </location>
</feature>
<feature type="region of interest" description="Disordered" evidence="7">
    <location>
        <begin position="2967"/>
        <end position="3113"/>
    </location>
</feature>
<feature type="compositionally biased region" description="Basic and acidic residues" evidence="7">
    <location>
        <begin position="1024"/>
        <end position="1033"/>
    </location>
</feature>
<dbReference type="PROSITE" id="PS50016">
    <property type="entry name" value="ZF_PHD_2"/>
    <property type="match status" value="1"/>
</dbReference>
<feature type="domain" description="PHD-type" evidence="8">
    <location>
        <begin position="1969"/>
        <end position="2021"/>
    </location>
</feature>
<evidence type="ECO:0000259" key="9">
    <source>
        <dbReference type="PROSITE" id="PS50827"/>
    </source>
</evidence>
<evidence type="ECO:0000313" key="10">
    <source>
        <dbReference type="EMBL" id="BFF93542.1"/>
    </source>
</evidence>
<evidence type="ECO:0000313" key="11">
    <source>
        <dbReference type="Proteomes" id="UP001500889"/>
    </source>
</evidence>
<feature type="compositionally biased region" description="Basic and acidic residues" evidence="7">
    <location>
        <begin position="856"/>
        <end position="878"/>
    </location>
</feature>
<dbReference type="InterPro" id="IPR011011">
    <property type="entry name" value="Znf_FYVE_PHD"/>
</dbReference>
<dbReference type="GO" id="GO:0031213">
    <property type="term" value="C:RSF complex"/>
    <property type="evidence" value="ECO:0007669"/>
    <property type="project" value="InterPro"/>
</dbReference>
<keyword evidence="4" id="KW-0862">Zinc</keyword>
<feature type="compositionally biased region" description="Acidic residues" evidence="7">
    <location>
        <begin position="2392"/>
        <end position="2403"/>
    </location>
</feature>
<feature type="compositionally biased region" description="Gly residues" evidence="7">
    <location>
        <begin position="2128"/>
        <end position="2142"/>
    </location>
</feature>
<dbReference type="Gene3D" id="3.30.40.10">
    <property type="entry name" value="Zinc/RING finger domain, C3HC4 (zinc finger)"/>
    <property type="match status" value="1"/>
</dbReference>
<feature type="compositionally biased region" description="Basic residues" evidence="7">
    <location>
        <begin position="2258"/>
        <end position="2273"/>
    </location>
</feature>
<sequence>MAASSATAAAATTIPTEAITEECKDEDALSTTLHSCANDPDFAVICAFLQKFAKDLGLILPNFKHLQEWLTNNDEVPELKDLHIKLLRKTRKTVHEKNWESALSKFCFGYSLQDAWEIERFGYKNSSLKVKLRIFRELLESQFERNVKFRAHILTQNSNTLRSEPIGRDRLGHAYWLTQDDDCNLRIYQEHLDEEIWQVVATNRDEFVNLIARLRGNEVVLPSKDIGEADEDTSSSNSCPAKPPPPEEKEEEDDDDEDEGEDEDEQQPEPQIKEEPAKLVPNLKIKLRSPDQDEQKAKRVKPLFITQTKLGGSCSPAPAKKRSIEEVDSSPTESVEEQQKKHRPTLLDIKRIKKPSRYESTKDENDAESGEEEEEDDEDSELDEAEEEEGSGDDDDEEDDDDIDSAAADIEEDDEEADDEVGEAIEEPTMTVSGQGSGSDCDAADGNFLSNFDQETNANELELSEAIEEAVIHVFGRGNGAECLVGNGKNEASAEEAAAAATAAAAAPTHSEPKATFFFGEPGCLKLSPIKQTPKQEAKRSIFDSLNEEKTNGESGTREGTPPRNGSDLKEEPQSHQQEAATKTGNETKEISPEAGQNKAQQATSTEQPEYQIKVIETNEKISQPIEENDTKLKDDIKEGKANYIQEKEFENHSKSESNLEEEAAACSEGSVTATKSPKGSSKATEIKVEPKETQAKAVVNDNRPVPVEIEASNVVKGLNTDKESTKSSSENAKSGPEKGGSSSESTKSSSESTKSSSESAKTSSKSTKSNSESPETIISSLDTVKGITETVISSSETFKSSSDSIQVNSETIKNCPNAISIAKEQNKAIQIQTEAMKGEKPVAKDCDSANSDLKTFLDDSKKFSDDSKDKPISEKKPAASPATNMIKTDTEKVLKAKELSPEPVKALVVDSPPLKSSKSFPNDNSTMPPKEPPKVVIEAVTVPNEQPKIIAEAAVLPKELHTIVAEAVILPKEQPKAAAEVLPKAQPKAITEAVILLNEQPKPVDVPFTAEKKFETSNNGSQIKDKPLENVQHDLPSTSKAVIAKDNGEKQENEAKSPPAKAPAVESVHKFDVPMKINASASEYPKPASILPNRKRRLNDFVTAPARQSTSESEVDAQPHEEEIEEALDDLDVGGKRIKMRPKTSNVEARRKVEAQKTQVEETTSSSGEEDPRSRRKIIAPKRHLEKAPVTKQKPTLAEIIEKKLKKTPEKLPDFMTEKLPEKEPEKMPEQPTEPTPNVSLPPPPPREATPPAPSFSHPKKSPITKPLKKNLLTQLRQEESDEEAVPRKRTNSETVALTPAPAAPPAVLEERQRKRRSSEDAKDSKESSCNEAPPAVSEKLKRNNEQDIVEEEDQVISLTKERAVLSAPTKEKLLPTKEQLPSPALSISEKIVPESSTKQKDPSPPPAMERLLMLPPTKEKSPAGKGRSIPIKDRSPPAKDKSPAGISIIERSPTALSFNEKSPATKDALPSPSKQKASSPPASKEKAACPPLAKEKALPPAKELSLSPSPVKEKIPAAIPITDKTPPAKEKTPVAPPAKEKTPVPPAVKEQPPMAPPAKEKSPVAPSTMVMAPPSLPPVKERSPFPAHGKEKTPVPVEVKETSPVPVRVKEKTASPPQAKEKASAPAQSLPVKESTPPLPSKDTSSPPESSARRSGRRGGAAVVYSELPQPKRTRGGPKEKLMPDAKAEVKHETSEEEEEEDTEEPPTKVATKLKAQIKTETAAKKEEEPLTKKPLKEEETPQKKPLKEEEPLQPKQPSKEEPLAEPEEPLDEESISEVSAAKEEQPAKPVGRGRGPRKKREVDTTNIIECVDSETPVRQSRRIAQQKIKEEAERRKQEEVALRSMKQELKKKKKAQKEQDPTVPEPTRSEEEEEAESSEASEAEEAKKKKKKLPGKDGWSSDSDQQADSEEEEEEPPHYDTDPGSPLFRSDHEFSPESELEDESQVVPMKRARTVRKENEEEYDADEACNECGKSDHPEWILLCDTPNCNKGYHCSCLSPVLFYIPEGDWHCPPCQQEHLIVALEQQLQRFDQMVAHKQQEKRLAEVAERERQEREAVKLAEDREASKAERHEDDDDDDDDRDEVASKQSKADKPKRRRGDGRSNRKAAKRGTRRRRGGDSDSSSGGGGGKSQSGGSASGSGSSSNSSSFSDSDDEPIYKLRKRRQINVSYRLNEYDDLINSALKKEMDEVAGAGNLGRGKDISTIIEADKEKARRDDVPEDEEQPEERPPSVVNEEQPTKFSSSSDDDDEVPLKRSKTKQLPAKKKPRKLTTLDVSSEEDHGSDEDFKTSSYSDEDTSQSASDDSDSSLEVYRRPGRGKKQRKAARRAARERRKDRKFVVEESDESEEEQKKPKSKKKKKEDSDYTETETDDDEDAGSELTENMDSADLCDDTTSESEDGAWHPSKKKKTNNKKCSSAAGIARKSPKLKKPAQPAKKPKRLEYSDDDISESEPEEEDEDDDEGAPTSGKGSGKQPRSQPLKPSASTAQTGKGKGKSKKKKPPSSEEDEGAASDERTRTRGRRYAYIEDFDDDSSDGGIKPGVHRPDTPPEERQKFIQKQEEIKRMLAEKNAEGAKLAATPRLTPIKGTAPGQAPTAAGAQEKRTPSKGPAGGDSLSTVPLSVIRQAKVLDIDYLQRKGETIGDLDDKDESEELDDAEMMLDDADLPEDMEDAIARMVEEEEQFSAAAARELPGPEEVLRTTPAKAKASKVSAPAETPPMPPTPHAAAAPPSSGLQEPHRKRLPMPTMHPPLLRHQFPGPGQHGPPASLLPPPHGMHPMLQRQLSQSVPAMQLLQNALSAPLGQPLGRGNYPQPPPTAQHLPLVMSMPSAAAHLMHQASVATQQAAVRAPEPQAAGPPPPPVDSKPRGRRKKVTPLRDQLQKQQTAAAVTAASTTPGTPAPPVDKIKGVPAQLFKPHEDAPPPTTVAASSQASVITRMPTHLSAHPHARGPPAGMYPSSAEFARFYGQPLPPPTSAPGSRSPSSGGGPAASPGPPRHLLRPQMPPGLPPPHSALRPTYGPPPPLRGAPPPTSTASSGGAPPNTRPAYMHGAEHHGGPPLGSVYGTGPPPARHASPHLNPYSRGPPIYGNPNYQPRVGPPGPPPGNMRPGAVDYVAGARGYPPYGYYPPPPPLTTPPAHAAPSSVIVSAPPPVTPTNHSVSALTRGKSPAPVAAAPPAEVMAHKAPPQQQQHQQPPPPSVIKSKKLTTLEAYPPIAKSPMTVGVAEAAAARAVGSPAVIAEEDSGSAHDTSGPPPVATGPAVGEFSGLVSYFSSQQDDYDT</sequence>
<feature type="compositionally biased region" description="Pro residues" evidence="7">
    <location>
        <begin position="1233"/>
        <end position="1255"/>
    </location>
</feature>
<feature type="compositionally biased region" description="Basic and acidic residues" evidence="7">
    <location>
        <begin position="288"/>
        <end position="297"/>
    </location>
</feature>
<feature type="compositionally biased region" description="Acidic residues" evidence="7">
    <location>
        <begin position="1123"/>
        <end position="1133"/>
    </location>
</feature>
<evidence type="ECO:0000256" key="6">
    <source>
        <dbReference type="PROSITE-ProRule" id="PRU00146"/>
    </source>
</evidence>
<reference evidence="10 11" key="1">
    <citation type="submission" date="2024-02" db="EMBL/GenBank/DDBJ databases">
        <title>A chromosome-level genome assembly of Drosophila madeirensis, a fruit fly species endemic to Madeira island.</title>
        <authorList>
            <person name="Tomihara K."/>
            <person name="Llopart A."/>
            <person name="Yamamoto D."/>
        </authorList>
    </citation>
    <scope>NUCLEOTIDE SEQUENCE [LARGE SCALE GENOMIC DNA]</scope>
    <source>
        <strain evidence="10 11">RF1</strain>
    </source>
</reference>
<feature type="compositionally biased region" description="Low complexity" evidence="7">
    <location>
        <begin position="2706"/>
        <end position="2718"/>
    </location>
</feature>
<feature type="region of interest" description="Disordered" evidence="7">
    <location>
        <begin position="3148"/>
        <end position="3203"/>
    </location>
</feature>
<feature type="region of interest" description="Disordered" evidence="7">
    <location>
        <begin position="227"/>
        <end position="448"/>
    </location>
</feature>
<dbReference type="PANTHER" id="PTHR14296">
    <property type="entry name" value="REMODELING AND SPACING FACTOR 1"/>
    <property type="match status" value="1"/>
</dbReference>
<keyword evidence="3 6" id="KW-0863">Zinc-finger</keyword>
<feature type="region of interest" description="Disordered" evidence="7">
    <location>
        <begin position="856"/>
        <end position="889"/>
    </location>
</feature>
<evidence type="ECO:0000256" key="4">
    <source>
        <dbReference type="ARBA" id="ARBA00022833"/>
    </source>
</evidence>
<feature type="compositionally biased region" description="Basic and acidic residues" evidence="7">
    <location>
        <begin position="1361"/>
        <end position="1377"/>
    </location>
</feature>
<feature type="compositionally biased region" description="Basic and acidic residues" evidence="7">
    <location>
        <begin position="1201"/>
        <end position="1230"/>
    </location>
</feature>
<feature type="region of interest" description="Disordered" evidence="7">
    <location>
        <begin position="526"/>
        <end position="785"/>
    </location>
</feature>
<dbReference type="SUPFAM" id="SSF57903">
    <property type="entry name" value="FYVE/PHD zinc finger"/>
    <property type="match status" value="1"/>
</dbReference>
<name>A0AAU9FCY2_DROMD</name>
<feature type="compositionally biased region" description="Basic and acidic residues" evidence="7">
    <location>
        <begin position="1528"/>
        <end position="1544"/>
    </location>
</feature>
<dbReference type="InterPro" id="IPR001965">
    <property type="entry name" value="Znf_PHD"/>
</dbReference>
<feature type="compositionally biased region" description="Polar residues" evidence="7">
    <location>
        <begin position="915"/>
        <end position="928"/>
    </location>
</feature>
<feature type="region of interest" description="Disordered" evidence="7">
    <location>
        <begin position="905"/>
        <end position="933"/>
    </location>
</feature>
<feature type="region of interest" description="Disordered" evidence="7">
    <location>
        <begin position="2838"/>
        <end position="2910"/>
    </location>
</feature>
<keyword evidence="2" id="KW-0479">Metal-binding</keyword>
<feature type="compositionally biased region" description="Basic and acidic residues" evidence="7">
    <location>
        <begin position="1310"/>
        <end position="1330"/>
    </location>
</feature>
<feature type="compositionally biased region" description="Pro residues" evidence="7">
    <location>
        <begin position="3005"/>
        <end position="3014"/>
    </location>
</feature>
<feature type="compositionally biased region" description="Acidic residues" evidence="7">
    <location>
        <begin position="1873"/>
        <end position="1886"/>
    </location>
</feature>
<dbReference type="InterPro" id="IPR019786">
    <property type="entry name" value="Zinc_finger_PHD-type_CS"/>
</dbReference>
<feature type="compositionally biased region" description="Acidic residues" evidence="7">
    <location>
        <begin position="2448"/>
        <end position="2467"/>
    </location>
</feature>
<feature type="region of interest" description="Disordered" evidence="7">
    <location>
        <begin position="2195"/>
        <end position="2620"/>
    </location>
</feature>
<feature type="compositionally biased region" description="Polar residues" evidence="7">
    <location>
        <begin position="1157"/>
        <end position="1168"/>
    </location>
</feature>
<comment type="subcellular location">
    <subcellularLocation>
        <location evidence="1">Nucleus</location>
    </subcellularLocation>
</comment>
<protein>
    <recommendedName>
        <fullName evidence="12">PHD-type domain-containing protein</fullName>
    </recommendedName>
</protein>
<dbReference type="PANTHER" id="PTHR14296:SF16">
    <property type="entry name" value="REMODELING AND SPACING FACTOR 1"/>
    <property type="match status" value="1"/>
</dbReference>
<feature type="compositionally biased region" description="Basic and acidic residues" evidence="7">
    <location>
        <begin position="2050"/>
        <end position="2075"/>
    </location>
</feature>
<feature type="compositionally biased region" description="Basic and acidic residues" evidence="7">
    <location>
        <begin position="685"/>
        <end position="695"/>
    </location>
</feature>
<evidence type="ECO:0000256" key="2">
    <source>
        <dbReference type="ARBA" id="ARBA00022723"/>
    </source>
</evidence>
<dbReference type="GO" id="GO:0045892">
    <property type="term" value="P:negative regulation of DNA-templated transcription"/>
    <property type="evidence" value="ECO:0007669"/>
    <property type="project" value="TreeGrafter"/>
</dbReference>
<feature type="compositionally biased region" description="Basic and acidic residues" evidence="7">
    <location>
        <begin position="2282"/>
        <end position="2292"/>
    </location>
</feature>
<gene>
    <name evidence="10" type="ORF">DMAD_11382</name>
</gene>
<feature type="region of interest" description="Disordered" evidence="7">
    <location>
        <begin position="1016"/>
        <end position="1968"/>
    </location>
</feature>
<feature type="compositionally biased region" description="Basic residues" evidence="7">
    <location>
        <begin position="2097"/>
        <end position="2120"/>
    </location>
</feature>
<feature type="region of interest" description="Disordered" evidence="7">
    <location>
        <begin position="2705"/>
        <end position="2744"/>
    </location>
</feature>
<feature type="compositionally biased region" description="Polar residues" evidence="7">
    <location>
        <begin position="2238"/>
        <end position="2248"/>
    </location>
</feature>
<dbReference type="GO" id="GO:0008270">
    <property type="term" value="F:zinc ion binding"/>
    <property type="evidence" value="ECO:0007669"/>
    <property type="project" value="UniProtKB-KW"/>
</dbReference>
<dbReference type="GO" id="GO:0042393">
    <property type="term" value="F:histone binding"/>
    <property type="evidence" value="ECO:0007669"/>
    <property type="project" value="TreeGrafter"/>
</dbReference>
<feature type="compositionally biased region" description="Low complexity" evidence="7">
    <location>
        <begin position="2888"/>
        <end position="2900"/>
    </location>
</feature>
<feature type="compositionally biased region" description="Polar residues" evidence="7">
    <location>
        <begin position="598"/>
        <end position="609"/>
    </location>
</feature>
<keyword evidence="11" id="KW-1185">Reference proteome</keyword>
<feature type="compositionally biased region" description="Basic and acidic residues" evidence="7">
    <location>
        <begin position="1581"/>
        <end position="1603"/>
    </location>
</feature>
<feature type="compositionally biased region" description="Basic and acidic residues" evidence="7">
    <location>
        <begin position="1432"/>
        <end position="1444"/>
    </location>
</feature>
<feature type="compositionally biased region" description="Basic residues" evidence="7">
    <location>
        <begin position="1175"/>
        <end position="1186"/>
    </location>
</feature>
<dbReference type="InterPro" id="IPR028938">
    <property type="entry name" value="Rsf1-like"/>
</dbReference>
<feature type="compositionally biased region" description="Basic and acidic residues" evidence="7">
    <location>
        <begin position="1047"/>
        <end position="1056"/>
    </location>
</feature>
<evidence type="ECO:0000256" key="1">
    <source>
        <dbReference type="ARBA" id="ARBA00004123"/>
    </source>
</evidence>
<feature type="compositionally biased region" description="Basic and acidic residues" evidence="7">
    <location>
        <begin position="1830"/>
        <end position="1851"/>
    </location>
</feature>
<feature type="domain" description="DDT" evidence="9">
    <location>
        <begin position="36"/>
        <end position="96"/>
    </location>
</feature>
<feature type="compositionally biased region" description="Basic residues" evidence="7">
    <location>
        <begin position="2318"/>
        <end position="2340"/>
    </location>
</feature>
<organism evidence="10 11">
    <name type="scientific">Drosophila madeirensis</name>
    <name type="common">Fruit fly</name>
    <dbReference type="NCBI Taxonomy" id="30013"/>
    <lineage>
        <taxon>Eukaryota</taxon>
        <taxon>Metazoa</taxon>
        <taxon>Ecdysozoa</taxon>
        <taxon>Arthropoda</taxon>
        <taxon>Hexapoda</taxon>
        <taxon>Insecta</taxon>
        <taxon>Pterygota</taxon>
        <taxon>Neoptera</taxon>
        <taxon>Endopterygota</taxon>
        <taxon>Diptera</taxon>
        <taxon>Brachycera</taxon>
        <taxon>Muscomorpha</taxon>
        <taxon>Ephydroidea</taxon>
        <taxon>Drosophilidae</taxon>
        <taxon>Drosophila</taxon>
        <taxon>Sophophora</taxon>
    </lineage>
</organism>
<feature type="compositionally biased region" description="Basic residues" evidence="7">
    <location>
        <begin position="1259"/>
        <end position="1270"/>
    </location>
</feature>
<evidence type="ECO:0000259" key="8">
    <source>
        <dbReference type="PROSITE" id="PS50016"/>
    </source>
</evidence>
<feature type="compositionally biased region" description="Low complexity" evidence="7">
    <location>
        <begin position="2760"/>
        <end position="2769"/>
    </location>
</feature>
<feature type="compositionally biased region" description="Acidic residues" evidence="7">
    <location>
        <begin position="1766"/>
        <end position="1778"/>
    </location>
</feature>
<feature type="compositionally biased region" description="Basic and acidic residues" evidence="7">
    <location>
        <begin position="629"/>
        <end position="658"/>
    </location>
</feature>
<feature type="region of interest" description="Disordered" evidence="7">
    <location>
        <begin position="2760"/>
        <end position="2782"/>
    </location>
</feature>
<feature type="compositionally biased region" description="Acidic residues" evidence="7">
    <location>
        <begin position="2297"/>
        <end position="2311"/>
    </location>
</feature>
<evidence type="ECO:0008006" key="12">
    <source>
        <dbReference type="Google" id="ProtNLM"/>
    </source>
</evidence>
<dbReference type="InterPro" id="IPR018501">
    <property type="entry name" value="DDT_dom"/>
</dbReference>
<feature type="compositionally biased region" description="Low complexity" evidence="7">
    <location>
        <begin position="1470"/>
        <end position="1484"/>
    </location>
</feature>
<feature type="compositionally biased region" description="Basic and acidic residues" evidence="7">
    <location>
        <begin position="2547"/>
        <end position="2576"/>
    </location>
</feature>
<feature type="compositionally biased region" description="Low complexity" evidence="7">
    <location>
        <begin position="742"/>
        <end position="777"/>
    </location>
</feature>
<keyword evidence="5" id="KW-0539">Nucleus</keyword>
<dbReference type="EMBL" id="AP029264">
    <property type="protein sequence ID" value="BFF93542.1"/>
    <property type="molecule type" value="Genomic_DNA"/>
</dbReference>
<feature type="region of interest" description="Disordered" evidence="7">
    <location>
        <begin position="2050"/>
        <end position="2177"/>
    </location>
</feature>
<dbReference type="PROSITE" id="PS01359">
    <property type="entry name" value="ZF_PHD_1"/>
    <property type="match status" value="1"/>
</dbReference>
<feature type="compositionally biased region" description="Basic and acidic residues" evidence="7">
    <location>
        <begin position="1724"/>
        <end position="1765"/>
    </location>
</feature>
<feature type="compositionally biased region" description="Polar residues" evidence="7">
    <location>
        <begin position="670"/>
        <end position="684"/>
    </location>
</feature>
<feature type="compositionally biased region" description="Low complexity" evidence="7">
    <location>
        <begin position="3171"/>
        <end position="3180"/>
    </location>
</feature>
<evidence type="ECO:0000256" key="7">
    <source>
        <dbReference type="SAM" id="MobiDB-lite"/>
    </source>
</evidence>
<feature type="compositionally biased region" description="Acidic residues" evidence="7">
    <location>
        <begin position="248"/>
        <end position="267"/>
    </location>
</feature>
<dbReference type="CDD" id="cd15543">
    <property type="entry name" value="PHD_RSF1"/>
    <property type="match status" value="1"/>
</dbReference>
<feature type="compositionally biased region" description="Polar residues" evidence="7">
    <location>
        <begin position="575"/>
        <end position="585"/>
    </location>
</feature>
<feature type="compositionally biased region" description="Acidic residues" evidence="7">
    <location>
        <begin position="365"/>
        <end position="426"/>
    </location>
</feature>
<dbReference type="SMART" id="SM00249">
    <property type="entry name" value="PHD"/>
    <property type="match status" value="1"/>
</dbReference>
<feature type="compositionally biased region" description="Low complexity" evidence="7">
    <location>
        <begin position="2591"/>
        <end position="2603"/>
    </location>
</feature>
<dbReference type="Proteomes" id="UP001500889">
    <property type="component" value="Chromosome U"/>
</dbReference>
<feature type="compositionally biased region" description="Basic residues" evidence="7">
    <location>
        <begin position="2496"/>
        <end position="2505"/>
    </location>
</feature>
<feature type="compositionally biased region" description="Pro residues" evidence="7">
    <location>
        <begin position="3099"/>
        <end position="3108"/>
    </location>
</feature>
<dbReference type="InterPro" id="IPR013083">
    <property type="entry name" value="Znf_RING/FYVE/PHD"/>
</dbReference>
<accession>A0AAU9FCY2</accession>
<feature type="compositionally biased region" description="Pro residues" evidence="7">
    <location>
        <begin position="3021"/>
        <end position="3034"/>
    </location>
</feature>
<feature type="compositionally biased region" description="Basic and acidic residues" evidence="7">
    <location>
        <begin position="534"/>
        <end position="552"/>
    </location>
</feature>
<feature type="compositionally biased region" description="Acidic residues" evidence="7">
    <location>
        <begin position="1908"/>
        <end position="1918"/>
    </location>
</feature>